<dbReference type="Proteomes" id="UP000003244">
    <property type="component" value="Unassembled WGS sequence"/>
</dbReference>
<proteinExistence type="predicted"/>
<dbReference type="Gene3D" id="3.60.15.10">
    <property type="entry name" value="Ribonuclease Z/Hydroxyacylglutathione hydrolase-like"/>
    <property type="match status" value="1"/>
</dbReference>
<protein>
    <submittedName>
        <fullName evidence="2">Metallo-beta-lactamase domain protein</fullName>
    </submittedName>
</protein>
<evidence type="ECO:0000259" key="1">
    <source>
        <dbReference type="SMART" id="SM00849"/>
    </source>
</evidence>
<dbReference type="EMBL" id="ADGQ01000066">
    <property type="protein sequence ID" value="EFM64201.1"/>
    <property type="molecule type" value="Genomic_DNA"/>
</dbReference>
<evidence type="ECO:0000313" key="2">
    <source>
        <dbReference type="EMBL" id="EFM64201.1"/>
    </source>
</evidence>
<keyword evidence="3" id="KW-1185">Reference proteome</keyword>
<dbReference type="GeneID" id="84801203"/>
<dbReference type="Pfam" id="PF00753">
    <property type="entry name" value="Lactamase_B"/>
    <property type="match status" value="1"/>
</dbReference>
<dbReference type="AlphaFoldDB" id="E0E4I8"/>
<dbReference type="SUPFAM" id="SSF56281">
    <property type="entry name" value="Metallo-hydrolase/oxidoreductase"/>
    <property type="match status" value="1"/>
</dbReference>
<dbReference type="eggNOG" id="COG0491">
    <property type="taxonomic scope" value="Bacteria"/>
</dbReference>
<name>E0E4I8_9FIRM</name>
<dbReference type="OrthoDB" id="11380at2"/>
<dbReference type="PANTHER" id="PTHR42951">
    <property type="entry name" value="METALLO-BETA-LACTAMASE DOMAIN-CONTAINING"/>
    <property type="match status" value="1"/>
</dbReference>
<sequence length="309" mass="35734">MKLRNIKGNTYLINGGTNTGVYLFENNDALLVDTGLAGKRQEKMIGIFKKNNINVKYIINTHEHEDHIGGNYQMKKAFPEAKIYSSYQSRVYAENPNHYMDYLMGGTRSKYLIKTLEEYMAVPGPNEDIRLVDETIYPGQVLEFSGHKFKVINCCGHTEGSIGLVTDDGVFFISDLLVTKNSLDKFDFLFMHDYKGQMESLDRLRLIDFEIGVLGHSRRNYSKQEILEIANENHKALMRMIKAVLEALQDKASMDDIEQFITSKNKLPFDYLAYMIYRNALNAVVSYLMDEEVIEFIIEDNRLYYKLKD</sequence>
<accession>E0E4I8</accession>
<reference evidence="2 3" key="1">
    <citation type="submission" date="2010-08" db="EMBL/GenBank/DDBJ databases">
        <authorList>
            <person name="Harkins D.M."/>
            <person name="Madupu R."/>
            <person name="Durkin A.S."/>
            <person name="Torralba M."/>
            <person name="Methe B."/>
            <person name="Sutton G.G."/>
            <person name="Nelson K.E."/>
        </authorList>
    </citation>
    <scope>NUCLEOTIDE SEQUENCE [LARGE SCALE GENOMIC DNA]</scope>
    <source>
        <strain evidence="2 3">DSM 17678</strain>
    </source>
</reference>
<evidence type="ECO:0000313" key="3">
    <source>
        <dbReference type="Proteomes" id="UP000003244"/>
    </source>
</evidence>
<dbReference type="InterPro" id="IPR050855">
    <property type="entry name" value="NDM-1-like"/>
</dbReference>
<dbReference type="InterPro" id="IPR036866">
    <property type="entry name" value="RibonucZ/Hydroxyglut_hydro"/>
</dbReference>
<comment type="caution">
    <text evidence="2">The sequence shown here is derived from an EMBL/GenBank/DDBJ whole genome shotgun (WGS) entry which is preliminary data.</text>
</comment>
<organism evidence="2 3">
    <name type="scientific">Peptostreptococcus stomatis DSM 17678</name>
    <dbReference type="NCBI Taxonomy" id="596315"/>
    <lineage>
        <taxon>Bacteria</taxon>
        <taxon>Bacillati</taxon>
        <taxon>Bacillota</taxon>
        <taxon>Clostridia</taxon>
        <taxon>Peptostreptococcales</taxon>
        <taxon>Peptostreptococcaceae</taxon>
        <taxon>Peptostreptococcus</taxon>
    </lineage>
</organism>
<dbReference type="RefSeq" id="WP_007790553.1">
    <property type="nucleotide sequence ID" value="NZ_ADGQ01000066.1"/>
</dbReference>
<dbReference type="CDD" id="cd07743">
    <property type="entry name" value="metallo-hydrolase-like_MBL-fold"/>
    <property type="match status" value="1"/>
</dbReference>
<dbReference type="STRING" id="596315.HMPREF0634_1365"/>
<feature type="domain" description="Metallo-beta-lactamase" evidence="1">
    <location>
        <begin position="18"/>
        <end position="216"/>
    </location>
</feature>
<dbReference type="InterPro" id="IPR001279">
    <property type="entry name" value="Metallo-B-lactamas"/>
</dbReference>
<dbReference type="SMART" id="SM00849">
    <property type="entry name" value="Lactamase_B"/>
    <property type="match status" value="1"/>
</dbReference>
<gene>
    <name evidence="2" type="ORF">HMPREF0634_1365</name>
</gene>